<proteinExistence type="predicted"/>
<sequence length="892" mass="102121">MSVPKIGKNIKALKLRALRLFIYKNECNVKHRTLDFNKLEELPSDIFKAHKLYDLFLSSNRIQHLPRFNNLSEIETLYMDNNSLVALLPDQFQGLSKLKDLAVYDNNIKYLPRGVFKDAKQIRSMSFYLNKITEVTNEQFKDVAPNIRFLYFHYNEMRELPEGFFSNMKELMTAALYDNDIKHLPRGVFNDAKQIRSMSFYLNKITEVTNEQFKDVAPNIRFLYLHYNEMRELPEGFFSNMKELITATLDTNLMCCHLTKEDADCDFASVDSFASCETMFRDGAPRKCIWVVGIMSLIGAVFVITWRMVYKERNTAQPIMLTHLAVSDGLMGIYLITIGVMDAIWAGQYYLHDYSWRSSLLCQITGAIAVLSSEVSLMLISLISADRLKNIVFPFNIDGLTNKAAHALCFIIWIVGFIFAFLPIFGIRYFKAPNGGHHYYGRSVVCIPLQLSDYKAPGWEYSVAVFVGLNLAFVAFVVVAYLVIVGNRLWVQAMSANTQRETALAKRVSFIILTDCICWMPVIVIGLRTLVEKSFRTPGDLAVWIAVFLLPFNSAINPIIYTLSTTQDFTNDYPSSISFNITDFTLLVLLGYYITYIVLVLDVRDPGHGQALEMRTFGAAGGEEGPDKEAEEEPEKEQEEVHKHDHPCLENTEPQDTCKWQLNTKHKEPAKPEQLETEPTDSTDKITAQPMKTETKDNIQSQKDVAANSEYEELQTDFQGDQDQSTDEVQIQQDPESDDSDDSNDESKDESEHEKIVEQTNHEGPEERDETEEGERPPDEHEDPSEKKDKREKQEEESEEQHEDDVEDEPEKKKQVLENDHKESEEQDEDNMDHEAGEDEQFIVNKDENQTDENLPAASGRESPRAPLATFDDDSDLDQFYEALDGIKGTRV</sequence>
<evidence type="ECO:0000256" key="11">
    <source>
        <dbReference type="SAM" id="MobiDB-lite"/>
    </source>
</evidence>
<evidence type="ECO:0000256" key="6">
    <source>
        <dbReference type="ARBA" id="ARBA00022989"/>
    </source>
</evidence>
<keyword evidence="5" id="KW-0677">Repeat</keyword>
<feature type="compositionally biased region" description="Polar residues" evidence="11">
    <location>
        <begin position="716"/>
        <end position="733"/>
    </location>
</feature>
<keyword evidence="2" id="KW-1003">Cell membrane</keyword>
<evidence type="ECO:0000256" key="8">
    <source>
        <dbReference type="ARBA" id="ARBA00023136"/>
    </source>
</evidence>
<feature type="transmembrane region" description="Helical" evidence="12">
    <location>
        <begin position="541"/>
        <end position="563"/>
    </location>
</feature>
<dbReference type="InterPro" id="IPR003591">
    <property type="entry name" value="Leu-rich_rpt_typical-subtyp"/>
</dbReference>
<dbReference type="PRINTS" id="PR00373">
    <property type="entry name" value="GLYCHORMONER"/>
</dbReference>
<dbReference type="InterPro" id="IPR032675">
    <property type="entry name" value="LRR_dom_sf"/>
</dbReference>
<evidence type="ECO:0000256" key="9">
    <source>
        <dbReference type="ARBA" id="ARBA00023170"/>
    </source>
</evidence>
<keyword evidence="8 12" id="KW-0472">Membrane</keyword>
<dbReference type="EMBL" id="LSMT01001062">
    <property type="protein sequence ID" value="PFX13126.1"/>
    <property type="molecule type" value="Genomic_DNA"/>
</dbReference>
<dbReference type="GO" id="GO:0016500">
    <property type="term" value="F:protein-hormone receptor activity"/>
    <property type="evidence" value="ECO:0007669"/>
    <property type="project" value="InterPro"/>
</dbReference>
<dbReference type="Gene3D" id="3.80.10.10">
    <property type="entry name" value="Ribonuclease Inhibitor"/>
    <property type="match status" value="1"/>
</dbReference>
<evidence type="ECO:0000256" key="4">
    <source>
        <dbReference type="ARBA" id="ARBA00022692"/>
    </source>
</evidence>
<dbReference type="SUPFAM" id="SSF52058">
    <property type="entry name" value="L domain-like"/>
    <property type="match status" value="1"/>
</dbReference>
<feature type="compositionally biased region" description="Acidic residues" evidence="11">
    <location>
        <begin position="795"/>
        <end position="809"/>
    </location>
</feature>
<accession>A0A2B4R7I4</accession>
<feature type="compositionally biased region" description="Acidic residues" evidence="11">
    <location>
        <begin position="825"/>
        <end position="841"/>
    </location>
</feature>
<dbReference type="SMART" id="SM00369">
    <property type="entry name" value="LRR_TYP"/>
    <property type="match status" value="5"/>
</dbReference>
<evidence type="ECO:0000259" key="13">
    <source>
        <dbReference type="PROSITE" id="PS50262"/>
    </source>
</evidence>
<dbReference type="InterPro" id="IPR017452">
    <property type="entry name" value="GPCR_Rhodpsn_7TM"/>
</dbReference>
<feature type="compositionally biased region" description="Acidic residues" evidence="11">
    <location>
        <begin position="735"/>
        <end position="749"/>
    </location>
</feature>
<keyword evidence="15" id="KW-1185">Reference proteome</keyword>
<feature type="transmembrane region" description="Helical" evidence="12">
    <location>
        <begin position="508"/>
        <end position="529"/>
    </location>
</feature>
<dbReference type="InterPro" id="IPR000276">
    <property type="entry name" value="GPCR_Rhodpsn"/>
</dbReference>
<evidence type="ECO:0000256" key="3">
    <source>
        <dbReference type="ARBA" id="ARBA00022614"/>
    </source>
</evidence>
<feature type="domain" description="G-protein coupled receptors family 1 profile" evidence="13">
    <location>
        <begin position="299"/>
        <end position="561"/>
    </location>
</feature>
<dbReference type="Pfam" id="PF00001">
    <property type="entry name" value="7tm_1"/>
    <property type="match status" value="1"/>
</dbReference>
<dbReference type="GO" id="GO:0008528">
    <property type="term" value="F:G protein-coupled peptide receptor activity"/>
    <property type="evidence" value="ECO:0007669"/>
    <property type="project" value="TreeGrafter"/>
</dbReference>
<feature type="transmembrane region" description="Helical" evidence="12">
    <location>
        <begin position="363"/>
        <end position="383"/>
    </location>
</feature>
<feature type="compositionally biased region" description="Basic and acidic residues" evidence="11">
    <location>
        <begin position="810"/>
        <end position="824"/>
    </location>
</feature>
<dbReference type="PROSITE" id="PS51450">
    <property type="entry name" value="LRR"/>
    <property type="match status" value="1"/>
</dbReference>
<feature type="transmembrane region" description="Helical" evidence="12">
    <location>
        <begin position="584"/>
        <end position="601"/>
    </location>
</feature>
<feature type="region of interest" description="Disordered" evidence="11">
    <location>
        <begin position="617"/>
        <end position="874"/>
    </location>
</feature>
<comment type="subcellular location">
    <subcellularLocation>
        <location evidence="1">Cell membrane</location>
        <topology evidence="1">Multi-pass membrane protein</topology>
    </subcellularLocation>
</comment>
<feature type="compositionally biased region" description="Acidic residues" evidence="11">
    <location>
        <begin position="624"/>
        <end position="638"/>
    </location>
</feature>
<evidence type="ECO:0000313" key="15">
    <source>
        <dbReference type="Proteomes" id="UP000225706"/>
    </source>
</evidence>
<evidence type="ECO:0000256" key="2">
    <source>
        <dbReference type="ARBA" id="ARBA00022475"/>
    </source>
</evidence>
<feature type="transmembrane region" description="Helical" evidence="12">
    <location>
        <begin position="404"/>
        <end position="430"/>
    </location>
</feature>
<dbReference type="GO" id="GO:0007189">
    <property type="term" value="P:adenylate cyclase-activating G protein-coupled receptor signaling pathway"/>
    <property type="evidence" value="ECO:0007669"/>
    <property type="project" value="TreeGrafter"/>
</dbReference>
<feature type="compositionally biased region" description="Basic and acidic residues" evidence="11">
    <location>
        <begin position="665"/>
        <end position="674"/>
    </location>
</feature>
<dbReference type="PANTHER" id="PTHR24372">
    <property type="entry name" value="GLYCOPROTEIN HORMONE RECEPTOR"/>
    <property type="match status" value="1"/>
</dbReference>
<dbReference type="InterPro" id="IPR001611">
    <property type="entry name" value="Leu-rich_rpt"/>
</dbReference>
<dbReference type="Gene3D" id="1.20.1070.10">
    <property type="entry name" value="Rhodopsin 7-helix transmembrane proteins"/>
    <property type="match status" value="1"/>
</dbReference>
<feature type="compositionally biased region" description="Basic and acidic residues" evidence="11">
    <location>
        <begin position="750"/>
        <end position="765"/>
    </location>
</feature>
<evidence type="ECO:0000256" key="12">
    <source>
        <dbReference type="SAM" id="Phobius"/>
    </source>
</evidence>
<dbReference type="PRINTS" id="PR00237">
    <property type="entry name" value="GPCRRHODOPSN"/>
</dbReference>
<dbReference type="GO" id="GO:0009755">
    <property type="term" value="P:hormone-mediated signaling pathway"/>
    <property type="evidence" value="ECO:0007669"/>
    <property type="project" value="TreeGrafter"/>
</dbReference>
<organism evidence="14 15">
    <name type="scientific">Stylophora pistillata</name>
    <name type="common">Smooth cauliflower coral</name>
    <dbReference type="NCBI Taxonomy" id="50429"/>
    <lineage>
        <taxon>Eukaryota</taxon>
        <taxon>Metazoa</taxon>
        <taxon>Cnidaria</taxon>
        <taxon>Anthozoa</taxon>
        <taxon>Hexacorallia</taxon>
        <taxon>Scleractinia</taxon>
        <taxon>Astrocoeniina</taxon>
        <taxon>Pocilloporidae</taxon>
        <taxon>Stylophora</taxon>
    </lineage>
</organism>
<reference evidence="15" key="1">
    <citation type="journal article" date="2017" name="bioRxiv">
        <title>Comparative analysis of the genomes of Stylophora pistillata and Acropora digitifera provides evidence for extensive differences between species of corals.</title>
        <authorList>
            <person name="Voolstra C.R."/>
            <person name="Li Y."/>
            <person name="Liew Y.J."/>
            <person name="Baumgarten S."/>
            <person name="Zoccola D."/>
            <person name="Flot J.-F."/>
            <person name="Tambutte S."/>
            <person name="Allemand D."/>
            <person name="Aranda M."/>
        </authorList>
    </citation>
    <scope>NUCLEOTIDE SEQUENCE [LARGE SCALE GENOMIC DNA]</scope>
</reference>
<comment type="caution">
    <text evidence="14">The sequence shown here is derived from an EMBL/GenBank/DDBJ whole genome shotgun (WGS) entry which is preliminary data.</text>
</comment>
<dbReference type="PROSITE" id="PS50262">
    <property type="entry name" value="G_PROTEIN_RECEP_F1_2"/>
    <property type="match status" value="1"/>
</dbReference>
<keyword evidence="3" id="KW-0433">Leucine-rich repeat</keyword>
<gene>
    <name evidence="14" type="ORF">AWC38_SpisGene22815</name>
</gene>
<dbReference type="PANTHER" id="PTHR24372:SF77">
    <property type="entry name" value="G-PROTEIN COUPLED RECEPTORS FAMILY 1 PROFILE DOMAIN-CONTAINING PROTEIN"/>
    <property type="match status" value="1"/>
</dbReference>
<dbReference type="AlphaFoldDB" id="A0A2B4R7I4"/>
<keyword evidence="4 12" id="KW-0812">Transmembrane</keyword>
<keyword evidence="10" id="KW-0807">Transducer</keyword>
<evidence type="ECO:0000256" key="1">
    <source>
        <dbReference type="ARBA" id="ARBA00004651"/>
    </source>
</evidence>
<feature type="transmembrane region" description="Helical" evidence="12">
    <location>
        <begin position="461"/>
        <end position="487"/>
    </location>
</feature>
<feature type="transmembrane region" description="Helical" evidence="12">
    <location>
        <begin position="331"/>
        <end position="351"/>
    </location>
</feature>
<feature type="compositionally biased region" description="Polar residues" evidence="11">
    <location>
        <begin position="652"/>
        <end position="663"/>
    </location>
</feature>
<evidence type="ECO:0000256" key="5">
    <source>
        <dbReference type="ARBA" id="ARBA00022737"/>
    </source>
</evidence>
<dbReference type="Proteomes" id="UP000225706">
    <property type="component" value="Unassembled WGS sequence"/>
</dbReference>
<dbReference type="Pfam" id="PF13855">
    <property type="entry name" value="LRR_8"/>
    <property type="match status" value="1"/>
</dbReference>
<feature type="transmembrane region" description="Helical" evidence="12">
    <location>
        <begin position="289"/>
        <end position="310"/>
    </location>
</feature>
<evidence type="ECO:0000313" key="14">
    <source>
        <dbReference type="EMBL" id="PFX13126.1"/>
    </source>
</evidence>
<dbReference type="STRING" id="50429.A0A2B4R7I4"/>
<dbReference type="InterPro" id="IPR002131">
    <property type="entry name" value="Gphrmn_rcpt_fam"/>
</dbReference>
<evidence type="ECO:0000256" key="10">
    <source>
        <dbReference type="ARBA" id="ARBA00023224"/>
    </source>
</evidence>
<name>A0A2B4R7I4_STYPI</name>
<dbReference type="SUPFAM" id="SSF81321">
    <property type="entry name" value="Family A G protein-coupled receptor-like"/>
    <property type="match status" value="1"/>
</dbReference>
<feature type="compositionally biased region" description="Basic and acidic residues" evidence="11">
    <location>
        <begin position="639"/>
        <end position="648"/>
    </location>
</feature>
<evidence type="ECO:0000256" key="7">
    <source>
        <dbReference type="ARBA" id="ARBA00023040"/>
    </source>
</evidence>
<protein>
    <submittedName>
        <fullName evidence="14">G-protein coupled receptor GRL101</fullName>
    </submittedName>
</protein>
<feature type="compositionally biased region" description="Basic and acidic residues" evidence="11">
    <location>
        <begin position="774"/>
        <end position="794"/>
    </location>
</feature>
<keyword evidence="9 14" id="KW-0675">Receptor</keyword>
<dbReference type="GO" id="GO:0005886">
    <property type="term" value="C:plasma membrane"/>
    <property type="evidence" value="ECO:0007669"/>
    <property type="project" value="UniProtKB-SubCell"/>
</dbReference>
<dbReference type="OrthoDB" id="6022531at2759"/>
<keyword evidence="6 12" id="KW-1133">Transmembrane helix</keyword>
<keyword evidence="7" id="KW-0297">G-protein coupled receptor</keyword>